<proteinExistence type="predicted"/>
<dbReference type="RefSeq" id="WP_028386734.1">
    <property type="nucleotide sequence ID" value="NZ_CAAAHN010000027.1"/>
</dbReference>
<comment type="caution">
    <text evidence="1">The sequence shown here is derived from an EMBL/GenBank/DDBJ whole genome shotgun (WGS) entry which is preliminary data.</text>
</comment>
<sequence>MPGKIAKKIAGLAVGVSCNERYVSFSFTGPEFAVREAVRDAYCGLRILSDIPGELRFLSEELKMAGHVLQAPSNTHIRLSIATEAFERLVQMYHYCSQIGAQISSITTLKADAQTVTGAAVSTDYLDKVAAIAATMEAPLVIPEHVWPPCSLLWTQEELEHEASEIGIFWQSRKAALRTLFHTLSEEHQQSREDWVNARKASLCLHVELLIRRHPAALHGIAGEALDMLEKWVQMQRDGFDPLYQIHANPHLFPLLRRDDVAEFERIAKKYTQLYSEIPEPPASSAPSRCAVL</sequence>
<dbReference type="Proteomes" id="UP000054785">
    <property type="component" value="Unassembled WGS sequence"/>
</dbReference>
<keyword evidence="2" id="KW-1185">Reference proteome</keyword>
<dbReference type="AlphaFoldDB" id="A0A0W0U679"/>
<evidence type="ECO:0000313" key="1">
    <source>
        <dbReference type="EMBL" id="KTD03211.1"/>
    </source>
</evidence>
<dbReference type="PATRIC" id="fig|45065.4.peg.601"/>
<dbReference type="OrthoDB" id="5656957at2"/>
<evidence type="ECO:0000313" key="2">
    <source>
        <dbReference type="Proteomes" id="UP000054785"/>
    </source>
</evidence>
<dbReference type="STRING" id="45065.Lgee_0562"/>
<protein>
    <submittedName>
        <fullName evidence="1">Uncharacterized protein</fullName>
    </submittedName>
</protein>
<gene>
    <name evidence="1" type="ORF">Lgee_0562</name>
</gene>
<dbReference type="EMBL" id="LNYC01000012">
    <property type="protein sequence ID" value="KTD03211.1"/>
    <property type="molecule type" value="Genomic_DNA"/>
</dbReference>
<reference evidence="1 2" key="1">
    <citation type="submission" date="2015-11" db="EMBL/GenBank/DDBJ databases">
        <title>Genomic analysis of 38 Legionella species identifies large and diverse effector repertoires.</title>
        <authorList>
            <person name="Burstein D."/>
            <person name="Amaro F."/>
            <person name="Zusman T."/>
            <person name="Lifshitz Z."/>
            <person name="Cohen O."/>
            <person name="Gilbert J.A."/>
            <person name="Pupko T."/>
            <person name="Shuman H.A."/>
            <person name="Segal G."/>
        </authorList>
    </citation>
    <scope>NUCLEOTIDE SEQUENCE [LARGE SCALE GENOMIC DNA]</scope>
    <source>
        <strain evidence="1 2">ATCC 49504</strain>
    </source>
</reference>
<accession>A0A0W0U679</accession>
<organism evidence="1 2">
    <name type="scientific">Legionella geestiana</name>
    <dbReference type="NCBI Taxonomy" id="45065"/>
    <lineage>
        <taxon>Bacteria</taxon>
        <taxon>Pseudomonadati</taxon>
        <taxon>Pseudomonadota</taxon>
        <taxon>Gammaproteobacteria</taxon>
        <taxon>Legionellales</taxon>
        <taxon>Legionellaceae</taxon>
        <taxon>Legionella</taxon>
    </lineage>
</organism>
<name>A0A0W0U679_9GAMM</name>